<dbReference type="GO" id="GO:0015979">
    <property type="term" value="P:photosynthesis"/>
    <property type="evidence" value="ECO:0007669"/>
    <property type="project" value="UniProtKB-KW"/>
</dbReference>
<dbReference type="InterPro" id="IPR015943">
    <property type="entry name" value="WD40/YVTN_repeat-like_dom_sf"/>
</dbReference>
<comment type="caution">
    <text evidence="4">The sequence shown here is derived from an EMBL/GenBank/DDBJ whole genome shotgun (WGS) entry which is preliminary data.</text>
</comment>
<dbReference type="SUPFAM" id="SSF50939">
    <property type="entry name" value="Sialidases"/>
    <property type="match status" value="1"/>
</dbReference>
<reference evidence="4 5" key="1">
    <citation type="journal article" date="2015" name="Stand. Genomic Sci.">
        <title>Genomic Encyclopedia of Bacterial and Archaeal Type Strains, Phase III: the genomes of soil and plant-associated and newly described type strains.</title>
        <authorList>
            <person name="Whitman W.B."/>
            <person name="Woyke T."/>
            <person name="Klenk H.P."/>
            <person name="Zhou Y."/>
            <person name="Lilburn T.G."/>
            <person name="Beck B.J."/>
            <person name="De Vos P."/>
            <person name="Vandamme P."/>
            <person name="Eisen J.A."/>
            <person name="Garrity G."/>
            <person name="Hugenholtz P."/>
            <person name="Kyrpides N.C."/>
        </authorList>
    </citation>
    <scope>NUCLEOTIDE SEQUENCE [LARGE SCALE GENOMIC DNA]</scope>
    <source>
        <strain evidence="4 5">CGMCC 1.7271</strain>
    </source>
</reference>
<dbReference type="InterPro" id="IPR036278">
    <property type="entry name" value="Sialidase_sf"/>
</dbReference>
<evidence type="ECO:0000313" key="5">
    <source>
        <dbReference type="Proteomes" id="UP000316167"/>
    </source>
</evidence>
<evidence type="ECO:0000256" key="1">
    <source>
        <dbReference type="ARBA" id="ARBA00022531"/>
    </source>
</evidence>
<evidence type="ECO:0000313" key="4">
    <source>
        <dbReference type="EMBL" id="TWI84949.1"/>
    </source>
</evidence>
<proteinExistence type="predicted"/>
<keyword evidence="2" id="KW-0604">Photosystem II</keyword>
<dbReference type="Proteomes" id="UP000316167">
    <property type="component" value="Unassembled WGS sequence"/>
</dbReference>
<name>A0A562SUC3_9BACT</name>
<organism evidence="4 5">
    <name type="scientific">Lacibacter cauensis</name>
    <dbReference type="NCBI Taxonomy" id="510947"/>
    <lineage>
        <taxon>Bacteria</taxon>
        <taxon>Pseudomonadati</taxon>
        <taxon>Bacteroidota</taxon>
        <taxon>Chitinophagia</taxon>
        <taxon>Chitinophagales</taxon>
        <taxon>Chitinophagaceae</taxon>
        <taxon>Lacibacter</taxon>
    </lineage>
</organism>
<accession>A0A562SUC3</accession>
<protein>
    <submittedName>
        <fullName evidence="4">Photosynthesis system II assembly factor YCF48-like protein</fullName>
    </submittedName>
</protein>
<feature type="domain" description="Photosynthesis system II assembly factor Ycf48/Hcf136-like" evidence="3">
    <location>
        <begin position="56"/>
        <end position="190"/>
    </location>
</feature>
<dbReference type="Pfam" id="PF14870">
    <property type="entry name" value="PSII_BNR"/>
    <property type="match status" value="1"/>
</dbReference>
<keyword evidence="5" id="KW-1185">Reference proteome</keyword>
<dbReference type="InterPro" id="IPR028203">
    <property type="entry name" value="PSII_CF48-like_dom"/>
</dbReference>
<dbReference type="Gene3D" id="2.130.10.10">
    <property type="entry name" value="YVTN repeat-like/Quinoprotein amine dehydrogenase"/>
    <property type="match status" value="1"/>
</dbReference>
<gene>
    <name evidence="4" type="ORF">IQ13_0102</name>
</gene>
<dbReference type="EMBL" id="VLLE01000002">
    <property type="protein sequence ID" value="TWI84949.1"/>
    <property type="molecule type" value="Genomic_DNA"/>
</dbReference>
<dbReference type="PANTHER" id="PTHR47199:SF2">
    <property type="entry name" value="PHOTOSYSTEM II STABILITY_ASSEMBLY FACTOR HCF136, CHLOROPLASTIC"/>
    <property type="match status" value="1"/>
</dbReference>
<evidence type="ECO:0000259" key="3">
    <source>
        <dbReference type="Pfam" id="PF14870"/>
    </source>
</evidence>
<dbReference type="PANTHER" id="PTHR47199">
    <property type="entry name" value="PHOTOSYSTEM II STABILITY/ASSEMBLY FACTOR HCF136, CHLOROPLASTIC"/>
    <property type="match status" value="1"/>
</dbReference>
<evidence type="ECO:0000256" key="2">
    <source>
        <dbReference type="ARBA" id="ARBA00023276"/>
    </source>
</evidence>
<dbReference type="AlphaFoldDB" id="A0A562SUC3"/>
<dbReference type="GO" id="GO:0009523">
    <property type="term" value="C:photosystem II"/>
    <property type="evidence" value="ECO:0007669"/>
    <property type="project" value="UniProtKB-KW"/>
</dbReference>
<sequence length="364" mass="39558">MIWKNNKIIAALMHRSFSFGERDGDRALLLTFEHMKQLLLFAFLIVAGSVSSQTIQLLDSNHTSSIRGLSVVTDKIVWVSGTNGMVGRSIDGGATFTWNKVDGFAKTDFRDIEAFDANTAIIIGIDTPAVILKTVDGGKNWKIVFQDKRPGMFLDAMEFFNEKSGVVIGDPINGKIFIAVTIDGGDNWRTMPEQLAPAAEKGEAMFASSGTNIRSVGKNELLFITGGMYSRIFIRNDKILLPILQGKETTGANSLAVWDKKTFTVVGGDFMNATSTEKNCVLTRNGGKTFISPTTPPFGYRSCVEYLTKSKLITCGITGVDVSEDGGDNWRNISATGFHVVRKAKKGSAVFLAGGKGKVAKLVW</sequence>
<keyword evidence="1" id="KW-0602">Photosynthesis</keyword>